<dbReference type="Proteomes" id="UP001281614">
    <property type="component" value="Unassembled WGS sequence"/>
</dbReference>
<dbReference type="AlphaFoldDB" id="A0AAD9Y8Y9"/>
<keyword evidence="3" id="KW-1185">Reference proteome</keyword>
<evidence type="ECO:0000256" key="1">
    <source>
        <dbReference type="SAM" id="MobiDB-lite"/>
    </source>
</evidence>
<accession>A0AAD9Y8Y9</accession>
<evidence type="ECO:0000313" key="3">
    <source>
        <dbReference type="Proteomes" id="UP001281614"/>
    </source>
</evidence>
<sequence>MTGHTEPPRGAYQFHLQSVLCCCHDRTVDHYPLHHDARLFPLLSIAQGLWAPRTEAITETRGSLTSLRNEEPLPDGTRANGAPPRLPFANMTGHSSTQPTTTTTHNSQLTSRPSTVLPAMPPASLVGNPSDRGPRSSDLD</sequence>
<organism evidence="2 3">
    <name type="scientific">Colletotrichum kahawae</name>
    <name type="common">Coffee berry disease fungus</name>
    <dbReference type="NCBI Taxonomy" id="34407"/>
    <lineage>
        <taxon>Eukaryota</taxon>
        <taxon>Fungi</taxon>
        <taxon>Dikarya</taxon>
        <taxon>Ascomycota</taxon>
        <taxon>Pezizomycotina</taxon>
        <taxon>Sordariomycetes</taxon>
        <taxon>Hypocreomycetidae</taxon>
        <taxon>Glomerellales</taxon>
        <taxon>Glomerellaceae</taxon>
        <taxon>Colletotrichum</taxon>
        <taxon>Colletotrichum gloeosporioides species complex</taxon>
    </lineage>
</organism>
<dbReference type="EMBL" id="VYYT01000289">
    <property type="protein sequence ID" value="KAK2747450.1"/>
    <property type="molecule type" value="Genomic_DNA"/>
</dbReference>
<reference evidence="2" key="1">
    <citation type="submission" date="2023-02" db="EMBL/GenBank/DDBJ databases">
        <title>Colletotrichum kahawae CIFC_Que2 genome sequencing and assembly.</title>
        <authorList>
            <person name="Baroncelli R."/>
        </authorList>
    </citation>
    <scope>NUCLEOTIDE SEQUENCE</scope>
    <source>
        <strain evidence="2">CIFC_Que2</strain>
    </source>
</reference>
<proteinExistence type="predicted"/>
<comment type="caution">
    <text evidence="2">The sequence shown here is derived from an EMBL/GenBank/DDBJ whole genome shotgun (WGS) entry which is preliminary data.</text>
</comment>
<evidence type="ECO:0000313" key="2">
    <source>
        <dbReference type="EMBL" id="KAK2747450.1"/>
    </source>
</evidence>
<protein>
    <submittedName>
        <fullName evidence="2">Uncharacterized protein</fullName>
    </submittedName>
</protein>
<gene>
    <name evidence="2" type="ORF">CKAH01_06627</name>
</gene>
<feature type="compositionally biased region" description="Low complexity" evidence="1">
    <location>
        <begin position="92"/>
        <end position="111"/>
    </location>
</feature>
<name>A0AAD9Y8Y9_COLKA</name>
<feature type="region of interest" description="Disordered" evidence="1">
    <location>
        <begin position="61"/>
        <end position="140"/>
    </location>
</feature>